<dbReference type="InterPro" id="IPR016187">
    <property type="entry name" value="CTDL_fold"/>
</dbReference>
<sequence>MISPDMVPLGKTFSDWAPGEPSGEYNGDREECGSLKGHVDYQWNDVYCLRNFPFICEQILSSN</sequence>
<dbReference type="Proteomes" id="UP001186944">
    <property type="component" value="Unassembled WGS sequence"/>
</dbReference>
<name>A0AA88XNT7_PINIB</name>
<evidence type="ECO:0000313" key="3">
    <source>
        <dbReference type="EMBL" id="KAK3084645.1"/>
    </source>
</evidence>
<dbReference type="InterPro" id="IPR018378">
    <property type="entry name" value="C-type_lectin_CS"/>
</dbReference>
<dbReference type="Gene3D" id="3.10.100.10">
    <property type="entry name" value="Mannose-Binding Protein A, subunit A"/>
    <property type="match status" value="1"/>
</dbReference>
<dbReference type="InterPro" id="IPR001304">
    <property type="entry name" value="C-type_lectin-like"/>
</dbReference>
<feature type="domain" description="C-type lectin" evidence="2">
    <location>
        <begin position="13"/>
        <end position="57"/>
    </location>
</feature>
<reference evidence="3" key="1">
    <citation type="submission" date="2019-08" db="EMBL/GenBank/DDBJ databases">
        <title>The improved chromosome-level genome for the pearl oyster Pinctada fucata martensii using PacBio sequencing and Hi-C.</title>
        <authorList>
            <person name="Zheng Z."/>
        </authorList>
    </citation>
    <scope>NUCLEOTIDE SEQUENCE</scope>
    <source>
        <strain evidence="3">ZZ-2019</strain>
        <tissue evidence="3">Adductor muscle</tissue>
    </source>
</reference>
<comment type="caution">
    <text evidence="3">The sequence shown here is derived from an EMBL/GenBank/DDBJ whole genome shotgun (WGS) entry which is preliminary data.</text>
</comment>
<evidence type="ECO:0000313" key="4">
    <source>
        <dbReference type="Proteomes" id="UP001186944"/>
    </source>
</evidence>
<dbReference type="EMBL" id="VSWD01000013">
    <property type="protein sequence ID" value="KAK3084645.1"/>
    <property type="molecule type" value="Genomic_DNA"/>
</dbReference>
<keyword evidence="1" id="KW-1015">Disulfide bond</keyword>
<gene>
    <name evidence="3" type="ORF">FSP39_016778</name>
</gene>
<dbReference type="PROSITE" id="PS50041">
    <property type="entry name" value="C_TYPE_LECTIN_2"/>
    <property type="match status" value="1"/>
</dbReference>
<proteinExistence type="predicted"/>
<dbReference type="Pfam" id="PF00059">
    <property type="entry name" value="Lectin_C"/>
    <property type="match status" value="1"/>
</dbReference>
<dbReference type="SUPFAM" id="SSF56436">
    <property type="entry name" value="C-type lectin-like"/>
    <property type="match status" value="1"/>
</dbReference>
<protein>
    <recommendedName>
        <fullName evidence="2">C-type lectin domain-containing protein</fullName>
    </recommendedName>
</protein>
<evidence type="ECO:0000256" key="1">
    <source>
        <dbReference type="ARBA" id="ARBA00023157"/>
    </source>
</evidence>
<dbReference type="AlphaFoldDB" id="A0AA88XNT7"/>
<dbReference type="InterPro" id="IPR016186">
    <property type="entry name" value="C-type_lectin-like/link_sf"/>
</dbReference>
<organism evidence="3 4">
    <name type="scientific">Pinctada imbricata</name>
    <name type="common">Atlantic pearl-oyster</name>
    <name type="synonym">Pinctada martensii</name>
    <dbReference type="NCBI Taxonomy" id="66713"/>
    <lineage>
        <taxon>Eukaryota</taxon>
        <taxon>Metazoa</taxon>
        <taxon>Spiralia</taxon>
        <taxon>Lophotrochozoa</taxon>
        <taxon>Mollusca</taxon>
        <taxon>Bivalvia</taxon>
        <taxon>Autobranchia</taxon>
        <taxon>Pteriomorphia</taxon>
        <taxon>Pterioida</taxon>
        <taxon>Pterioidea</taxon>
        <taxon>Pteriidae</taxon>
        <taxon>Pinctada</taxon>
    </lineage>
</organism>
<dbReference type="PROSITE" id="PS00615">
    <property type="entry name" value="C_TYPE_LECTIN_1"/>
    <property type="match status" value="1"/>
</dbReference>
<evidence type="ECO:0000259" key="2">
    <source>
        <dbReference type="PROSITE" id="PS50041"/>
    </source>
</evidence>
<keyword evidence="4" id="KW-1185">Reference proteome</keyword>
<accession>A0AA88XNT7</accession>